<dbReference type="GO" id="GO:0003723">
    <property type="term" value="F:RNA binding"/>
    <property type="evidence" value="ECO:0007669"/>
    <property type="project" value="UniProtKB-KW"/>
</dbReference>
<dbReference type="Gene3D" id="3.40.50.10710">
    <property type="entry name" value="Metallo-hydrolase/oxidoreductase"/>
    <property type="match status" value="1"/>
</dbReference>
<sequence length="547" mass="60354">MLRFIALSGTTGVTENLYIYEQDGEMMIVDCGIGFPDLEMPGVDLVLPDYSYVVKNKNRLKGIIVSQGHEDHIGALPFLLRDVKTTIWAPPLVTEFIKDKFKDYGVGDFKINTFNPDSDLFQVGSFKIQPFRVTHSVPDTVGFAIDTSEGRVFHVPEHKMDQNPVGGKSFAIERARELAKSGVVFLASDCLGANKPGFVESELPVEENMLNIVKNAKKAVLATAISSNIGRFQQMINVAGKVGRKVIFVGRSIQKKTEMAYNLGYLKYSSDQVISFKEAGNYQPNQIMYIVAGCYGQVGSSIYRISQGEHDKVTVNEGDIFIFSADPAPPYTKESEDYVIDNLIDKGVNVHYYDLNEGLYVSGHGGQEDIKKLFEIVRPKYFIPIGGNIRFMHSYGKLVESIGVDSSKVFKLKAGGSIVFNKGSVARGETVPTKDILVHGLGIGDIGKVVLGDRAVLGNEGIVVVVIKIGKNGKYIGNPEIISRGFVFEGTDRNILESAKSDLSKILNSKRNLNVKSLREESIKFLEKHFFKVTGRSPMILPVVLEI</sequence>
<dbReference type="InterPro" id="IPR055132">
    <property type="entry name" value="RNase_J_b_CASP"/>
</dbReference>
<evidence type="ECO:0000313" key="7">
    <source>
        <dbReference type="Proteomes" id="UP000230972"/>
    </source>
</evidence>
<accession>A0A2M7AQW1</accession>
<gene>
    <name evidence="6" type="ORF">COS80_00030</name>
</gene>
<reference evidence="7" key="1">
    <citation type="submission" date="2017-09" db="EMBL/GenBank/DDBJ databases">
        <title>Depth-based differentiation of microbial function through sediment-hosted aquifers and enrichment of novel symbionts in the deep terrestrial subsurface.</title>
        <authorList>
            <person name="Probst A.J."/>
            <person name="Ladd B."/>
            <person name="Jarett J.K."/>
            <person name="Geller-Mcgrath D.E."/>
            <person name="Sieber C.M.K."/>
            <person name="Emerson J.B."/>
            <person name="Anantharaman K."/>
            <person name="Thomas B.C."/>
            <person name="Malmstrom R."/>
            <person name="Stieglmeier M."/>
            <person name="Klingl A."/>
            <person name="Woyke T."/>
            <person name="Ryan C.M."/>
            <person name="Banfield J.F."/>
        </authorList>
    </citation>
    <scope>NUCLEOTIDE SEQUENCE [LARGE SCALE GENOMIC DNA]</scope>
</reference>
<dbReference type="InterPro" id="IPR001279">
    <property type="entry name" value="Metallo-B-lactamas"/>
</dbReference>
<evidence type="ECO:0000313" key="6">
    <source>
        <dbReference type="EMBL" id="PIU72027.1"/>
    </source>
</evidence>
<dbReference type="PANTHER" id="PTHR43694">
    <property type="entry name" value="RIBONUCLEASE J"/>
    <property type="match status" value="1"/>
</dbReference>
<protein>
    <recommendedName>
        <fullName evidence="5">Metallo-beta-lactamase domain-containing protein</fullName>
    </recommendedName>
</protein>
<dbReference type="SMART" id="SM00849">
    <property type="entry name" value="Lactamase_B"/>
    <property type="match status" value="1"/>
</dbReference>
<dbReference type="SUPFAM" id="SSF56281">
    <property type="entry name" value="Metallo-hydrolase/oxidoreductase"/>
    <property type="match status" value="1"/>
</dbReference>
<dbReference type="PANTHER" id="PTHR43694:SF1">
    <property type="entry name" value="RIBONUCLEASE J"/>
    <property type="match status" value="1"/>
</dbReference>
<dbReference type="Gene3D" id="3.60.15.10">
    <property type="entry name" value="Ribonuclease Z/Hydroxyacylglutathione hydrolase-like"/>
    <property type="match status" value="1"/>
</dbReference>
<keyword evidence="4" id="KW-0694">RNA-binding</keyword>
<dbReference type="EMBL" id="PEWC01000001">
    <property type="protein sequence ID" value="PIU72027.1"/>
    <property type="molecule type" value="Genomic_DNA"/>
</dbReference>
<keyword evidence="3" id="KW-0378">Hydrolase</keyword>
<dbReference type="InterPro" id="IPR041636">
    <property type="entry name" value="RNase_J_C"/>
</dbReference>
<keyword evidence="2" id="KW-0540">Nuclease</keyword>
<dbReference type="AlphaFoldDB" id="A0A2M7AQW1"/>
<dbReference type="Pfam" id="PF22505">
    <property type="entry name" value="RNase_J_b_CASP"/>
    <property type="match status" value="1"/>
</dbReference>
<dbReference type="InterPro" id="IPR036866">
    <property type="entry name" value="RibonucZ/Hydroxyglut_hydro"/>
</dbReference>
<evidence type="ECO:0000256" key="1">
    <source>
        <dbReference type="ARBA" id="ARBA00022490"/>
    </source>
</evidence>
<dbReference type="Pfam" id="PF12706">
    <property type="entry name" value="Lactamase_B_2"/>
    <property type="match status" value="1"/>
</dbReference>
<dbReference type="InterPro" id="IPR042173">
    <property type="entry name" value="RNase_J_2"/>
</dbReference>
<keyword evidence="3" id="KW-0269">Exonuclease</keyword>
<feature type="domain" description="Metallo-beta-lactamase" evidence="5">
    <location>
        <begin position="14"/>
        <end position="188"/>
    </location>
</feature>
<keyword evidence="1" id="KW-0963">Cytoplasm</keyword>
<proteinExistence type="predicted"/>
<organism evidence="6 7">
    <name type="scientific">Candidatus Woesebacteria bacterium CG06_land_8_20_14_3_00_39_27</name>
    <dbReference type="NCBI Taxonomy" id="1975057"/>
    <lineage>
        <taxon>Bacteria</taxon>
        <taxon>Candidatus Woeseibacteriota</taxon>
    </lineage>
</organism>
<dbReference type="Gene3D" id="3.10.20.580">
    <property type="match status" value="1"/>
</dbReference>
<name>A0A2M7AQW1_9BACT</name>
<dbReference type="CDD" id="cd07714">
    <property type="entry name" value="RNaseJ_MBL-fold"/>
    <property type="match status" value="1"/>
</dbReference>
<dbReference type="NCBIfam" id="TIGR00649">
    <property type="entry name" value="MG423"/>
    <property type="match status" value="1"/>
</dbReference>
<dbReference type="GO" id="GO:0004527">
    <property type="term" value="F:exonuclease activity"/>
    <property type="evidence" value="ECO:0007669"/>
    <property type="project" value="UniProtKB-KW"/>
</dbReference>
<dbReference type="Pfam" id="PF17770">
    <property type="entry name" value="RNase_J_C"/>
    <property type="match status" value="1"/>
</dbReference>
<dbReference type="Proteomes" id="UP000230972">
    <property type="component" value="Unassembled WGS sequence"/>
</dbReference>
<evidence type="ECO:0000256" key="2">
    <source>
        <dbReference type="ARBA" id="ARBA00022722"/>
    </source>
</evidence>
<comment type="caution">
    <text evidence="6">The sequence shown here is derived from an EMBL/GenBank/DDBJ whole genome shotgun (WGS) entry which is preliminary data.</text>
</comment>
<evidence type="ECO:0000259" key="5">
    <source>
        <dbReference type="SMART" id="SM00849"/>
    </source>
</evidence>
<dbReference type="InterPro" id="IPR004613">
    <property type="entry name" value="RNase_J"/>
</dbReference>
<evidence type="ECO:0000256" key="4">
    <source>
        <dbReference type="ARBA" id="ARBA00022884"/>
    </source>
</evidence>
<dbReference type="GO" id="GO:0046872">
    <property type="term" value="F:metal ion binding"/>
    <property type="evidence" value="ECO:0007669"/>
    <property type="project" value="InterPro"/>
</dbReference>
<evidence type="ECO:0000256" key="3">
    <source>
        <dbReference type="ARBA" id="ARBA00022839"/>
    </source>
</evidence>